<evidence type="ECO:0000313" key="4">
    <source>
        <dbReference type="EMBL" id="WWC87099.1"/>
    </source>
</evidence>
<feature type="domain" description="DUF1996" evidence="3">
    <location>
        <begin position="41"/>
        <end position="267"/>
    </location>
</feature>
<dbReference type="Pfam" id="PF09362">
    <property type="entry name" value="DUF1996"/>
    <property type="match status" value="1"/>
</dbReference>
<feature type="region of interest" description="Disordered" evidence="1">
    <location>
        <begin position="426"/>
        <end position="459"/>
    </location>
</feature>
<keyword evidence="5" id="KW-1185">Reference proteome</keyword>
<evidence type="ECO:0000313" key="5">
    <source>
        <dbReference type="Proteomes" id="UP001355207"/>
    </source>
</evidence>
<dbReference type="AlphaFoldDB" id="A0AAX4JQU7"/>
<dbReference type="PANTHER" id="PTHR43662">
    <property type="match status" value="1"/>
</dbReference>
<sequence length="515" mass="55822">MHSTHLFGLLSAFAATPAIVAAYDTLLFTEDFFPLINTRLDPIVTPGKVSSHVHHVVGSSAFSATQDHKLSQSGKCTTSNLNCDKSNYWTPQLYYKWKNGTYTAVTGDGMTNYWKYPLTNTDEANPFAEIPDDFRMLAGDVKRDDFDVNKAVSFLCVDAQYSYDYTDYMPTDRECLTLRPQLHFPECWNGVDSYKEDNSHVAYPVDANPEGGKCPDGYKKIPHLFMESTYHIKTENIGEGYEWYPGCFVLANGDNHGFSLHADWLNGFPTNFLTDAFHQCYDKASGEFTKDCQFIQQYRGDIGRDCVSEGDVVNELVGQHFAIPALPGNNPEYNSSKLSDNYPKKEIPGYTEQASIVKATEQNGGLCNQGVCTDYKGNDAVIQQQQAGNAIPTSSGPTSSAVSAGTAVQASSAADYGVTSAVATPELGQTSSTGAPVESAVTGIPTSDTLRPTNGDLGSDATMSILPITTPGEPAKELPTMAAIQIGVAGDDPASVSGNGNRWGGGRWSRMFSRV</sequence>
<organism evidence="4 5">
    <name type="scientific">Kwoniella dendrophila CBS 6074</name>
    <dbReference type="NCBI Taxonomy" id="1295534"/>
    <lineage>
        <taxon>Eukaryota</taxon>
        <taxon>Fungi</taxon>
        <taxon>Dikarya</taxon>
        <taxon>Basidiomycota</taxon>
        <taxon>Agaricomycotina</taxon>
        <taxon>Tremellomycetes</taxon>
        <taxon>Tremellales</taxon>
        <taxon>Cryptococcaceae</taxon>
        <taxon>Kwoniella</taxon>
    </lineage>
</organism>
<dbReference type="PANTHER" id="PTHR43662:SF3">
    <property type="entry name" value="DOMAIN PROTEIN, PUTATIVE (AFU_ORTHOLOGUE AFUA_6G11970)-RELATED"/>
    <property type="match status" value="1"/>
</dbReference>
<evidence type="ECO:0000259" key="3">
    <source>
        <dbReference type="Pfam" id="PF09362"/>
    </source>
</evidence>
<dbReference type="GeneID" id="91092657"/>
<dbReference type="EMBL" id="CP144099">
    <property type="protein sequence ID" value="WWC87099.1"/>
    <property type="molecule type" value="Genomic_DNA"/>
</dbReference>
<name>A0AAX4JQU7_9TREE</name>
<feature type="chain" id="PRO_5043836634" description="DUF1996 domain-containing protein" evidence="2">
    <location>
        <begin position="23"/>
        <end position="515"/>
    </location>
</feature>
<reference evidence="4 5" key="1">
    <citation type="submission" date="2024-01" db="EMBL/GenBank/DDBJ databases">
        <title>Comparative genomics of Cryptococcus and Kwoniella reveals pathogenesis evolution and contrasting modes of karyotype evolution via chromosome fusion or intercentromeric recombination.</title>
        <authorList>
            <person name="Coelho M.A."/>
            <person name="David-Palma M."/>
            <person name="Shea T."/>
            <person name="Bowers K."/>
            <person name="McGinley-Smith S."/>
            <person name="Mohammad A.W."/>
            <person name="Gnirke A."/>
            <person name="Yurkov A.M."/>
            <person name="Nowrousian M."/>
            <person name="Sun S."/>
            <person name="Cuomo C.A."/>
            <person name="Heitman J."/>
        </authorList>
    </citation>
    <scope>NUCLEOTIDE SEQUENCE [LARGE SCALE GENOMIC DNA]</scope>
    <source>
        <strain evidence="4 5">CBS 6074</strain>
    </source>
</reference>
<keyword evidence="2" id="KW-0732">Signal</keyword>
<dbReference type="Proteomes" id="UP001355207">
    <property type="component" value="Chromosome 2"/>
</dbReference>
<feature type="signal peptide" evidence="2">
    <location>
        <begin position="1"/>
        <end position="22"/>
    </location>
</feature>
<proteinExistence type="predicted"/>
<dbReference type="InterPro" id="IPR018535">
    <property type="entry name" value="DUF1996"/>
</dbReference>
<evidence type="ECO:0000256" key="1">
    <source>
        <dbReference type="SAM" id="MobiDB-lite"/>
    </source>
</evidence>
<protein>
    <recommendedName>
        <fullName evidence="3">DUF1996 domain-containing protein</fullName>
    </recommendedName>
</protein>
<dbReference type="RefSeq" id="XP_066073862.1">
    <property type="nucleotide sequence ID" value="XM_066217765.1"/>
</dbReference>
<gene>
    <name evidence="4" type="ORF">L201_001985</name>
</gene>
<evidence type="ECO:0000256" key="2">
    <source>
        <dbReference type="SAM" id="SignalP"/>
    </source>
</evidence>
<accession>A0AAX4JQU7</accession>